<sequence>MESDPAKRLTYEEGTLEILSLLPIHERYRRLLERIVEVATEEMDVRDGQLWIHYLESRRPPERVGV</sequence>
<dbReference type="EMBL" id="JAFIRA010000005">
    <property type="protein sequence ID" value="MCJ2541984.1"/>
    <property type="molecule type" value="Genomic_DNA"/>
</dbReference>
<reference evidence="1" key="1">
    <citation type="submission" date="2021-02" db="EMBL/GenBank/DDBJ databases">
        <title>The CRISPR/cas machinery reduction and long-range gene transfer in the hot spring cyanobacterium Synechococcus.</title>
        <authorList>
            <person name="Dvorak P."/>
            <person name="Jahodarova E."/>
            <person name="Hasler P."/>
            <person name="Poulickova A."/>
        </authorList>
    </citation>
    <scope>NUCLEOTIDE SEQUENCE</scope>
    <source>
        <strain evidence="1">Rupite</strain>
    </source>
</reference>
<keyword evidence="2" id="KW-1185">Reference proteome</keyword>
<dbReference type="RefSeq" id="WP_244349195.1">
    <property type="nucleotide sequence ID" value="NZ_JAFIRA010000005.1"/>
</dbReference>
<accession>A0ABT0C8A7</accession>
<dbReference type="Proteomes" id="UP000830835">
    <property type="component" value="Unassembled WGS sequence"/>
</dbReference>
<name>A0ABT0C8A7_THEVL</name>
<evidence type="ECO:0000313" key="1">
    <source>
        <dbReference type="EMBL" id="MCJ2541984.1"/>
    </source>
</evidence>
<gene>
    <name evidence="1" type="ORF">JX360_03525</name>
</gene>
<evidence type="ECO:0000313" key="2">
    <source>
        <dbReference type="Proteomes" id="UP000830835"/>
    </source>
</evidence>
<organism evidence="1 2">
    <name type="scientific">Thermostichus vulcanus str. 'Rupite'</name>
    <dbReference type="NCBI Taxonomy" id="2813851"/>
    <lineage>
        <taxon>Bacteria</taxon>
        <taxon>Bacillati</taxon>
        <taxon>Cyanobacteriota</taxon>
        <taxon>Cyanophyceae</taxon>
        <taxon>Thermostichales</taxon>
        <taxon>Thermostichaceae</taxon>
        <taxon>Thermostichus</taxon>
    </lineage>
</organism>
<comment type="caution">
    <text evidence="1">The sequence shown here is derived from an EMBL/GenBank/DDBJ whole genome shotgun (WGS) entry which is preliminary data.</text>
</comment>
<protein>
    <submittedName>
        <fullName evidence="1">Uncharacterized protein</fullName>
    </submittedName>
</protein>
<proteinExistence type="predicted"/>